<proteinExistence type="predicted"/>
<protein>
    <recommendedName>
        <fullName evidence="4">DUF998 domain-containing protein</fullName>
    </recommendedName>
</protein>
<name>A0A1R4JFM1_9LACT</name>
<keyword evidence="1" id="KW-0812">Transmembrane</keyword>
<dbReference type="Proteomes" id="UP000195611">
    <property type="component" value="Unassembled WGS sequence"/>
</dbReference>
<organism evidence="2 3">
    <name type="scientific">Marinilactibacillus psychrotolerans 42ea</name>
    <dbReference type="NCBI Taxonomy" id="1255609"/>
    <lineage>
        <taxon>Bacteria</taxon>
        <taxon>Bacillati</taxon>
        <taxon>Bacillota</taxon>
        <taxon>Bacilli</taxon>
        <taxon>Lactobacillales</taxon>
        <taxon>Carnobacteriaceae</taxon>
        <taxon>Marinilactibacillus</taxon>
    </lineage>
</organism>
<evidence type="ECO:0008006" key="4">
    <source>
        <dbReference type="Google" id="ProtNLM"/>
    </source>
</evidence>
<feature type="transmembrane region" description="Helical" evidence="1">
    <location>
        <begin position="59"/>
        <end position="77"/>
    </location>
</feature>
<dbReference type="RefSeq" id="WP_087058041.1">
    <property type="nucleotide sequence ID" value="NZ_FUKW01000076.1"/>
</dbReference>
<evidence type="ECO:0000313" key="3">
    <source>
        <dbReference type="Proteomes" id="UP000195611"/>
    </source>
</evidence>
<keyword evidence="1" id="KW-0472">Membrane</keyword>
<reference evidence="2 3" key="1">
    <citation type="submission" date="2017-02" db="EMBL/GenBank/DDBJ databases">
        <authorList>
            <person name="Peterson S.W."/>
        </authorList>
    </citation>
    <scope>NUCLEOTIDE SEQUENCE [LARGE SCALE GENOMIC DNA]</scope>
    <source>
        <strain evidence="2 3">42ea</strain>
    </source>
</reference>
<gene>
    <name evidence="2" type="ORF">FM115_05270</name>
</gene>
<feature type="transmembrane region" description="Helical" evidence="1">
    <location>
        <begin position="150"/>
        <end position="173"/>
    </location>
</feature>
<dbReference type="EMBL" id="FUKW01000076">
    <property type="protein sequence ID" value="SJN30818.1"/>
    <property type="molecule type" value="Genomic_DNA"/>
</dbReference>
<feature type="transmembrane region" description="Helical" evidence="1">
    <location>
        <begin position="89"/>
        <end position="110"/>
    </location>
</feature>
<sequence>MKKPLINWLGLLGIISLLSYSAAVLVTPLAYPGYNWMEQAVSDLSATKAPSLMLWNQLASLYNLCGLISIMMVCVFIQKKLNKTIRLGIYLFAMMNWVSAVGYSIFPLIINESVWNFQNIMHIAVTGMVVLLSISSLVIIMLGGYRNQQYVSLAVWATVALLIMVIGATGTAIVPAEFFGIPERFSVFSATGFNAILGIYLFMGFSENT</sequence>
<evidence type="ECO:0000313" key="2">
    <source>
        <dbReference type="EMBL" id="SJN30818.1"/>
    </source>
</evidence>
<feature type="transmembrane region" description="Helical" evidence="1">
    <location>
        <begin position="122"/>
        <end position="143"/>
    </location>
</feature>
<dbReference type="Pfam" id="PF06197">
    <property type="entry name" value="DUF998"/>
    <property type="match status" value="1"/>
</dbReference>
<evidence type="ECO:0000256" key="1">
    <source>
        <dbReference type="SAM" id="Phobius"/>
    </source>
</evidence>
<accession>A0A1R4JFM1</accession>
<feature type="transmembrane region" description="Helical" evidence="1">
    <location>
        <begin position="185"/>
        <end position="205"/>
    </location>
</feature>
<dbReference type="InterPro" id="IPR009339">
    <property type="entry name" value="DUF998"/>
</dbReference>
<dbReference type="AlphaFoldDB" id="A0A1R4JFM1"/>
<keyword evidence="1" id="KW-1133">Transmembrane helix</keyword>